<keyword evidence="3" id="KW-0496">Mitochondrion</keyword>
<comment type="subcellular location">
    <subcellularLocation>
        <location evidence="3">Mitochondrion inner membrane</location>
        <topology evidence="3">Peripheral membrane protein</topology>
        <orientation evidence="3">Matrix side</orientation>
    </subcellularLocation>
</comment>
<dbReference type="InterPro" id="IPR007763">
    <property type="entry name" value="NDUFA12"/>
</dbReference>
<keyword evidence="3" id="KW-0472">Membrane</keyword>
<dbReference type="GeneID" id="103188857"/>
<dbReference type="EMBL" id="JW877314">
    <property type="protein sequence ID" value="AFP09831.1"/>
    <property type="molecule type" value="mRNA"/>
</dbReference>
<dbReference type="GO" id="GO:0045271">
    <property type="term" value="C:respiratory chain complex I"/>
    <property type="evidence" value="ECO:0007669"/>
    <property type="project" value="InterPro"/>
</dbReference>
<dbReference type="KEGG" id="cmk:103188857"/>
<keyword evidence="3" id="KW-0679">Respiratory chain</keyword>
<dbReference type="OrthoDB" id="274641at2759"/>
<organism evidence="4">
    <name type="scientific">Callorhinchus milii</name>
    <name type="common">Ghost shark</name>
    <dbReference type="NCBI Taxonomy" id="7868"/>
    <lineage>
        <taxon>Eukaryota</taxon>
        <taxon>Metazoa</taxon>
        <taxon>Chordata</taxon>
        <taxon>Craniata</taxon>
        <taxon>Vertebrata</taxon>
        <taxon>Chondrichthyes</taxon>
        <taxon>Holocephali</taxon>
        <taxon>Chimaeriformes</taxon>
        <taxon>Callorhinchidae</taxon>
        <taxon>Callorhinchus</taxon>
    </lineage>
</organism>
<evidence type="ECO:0000256" key="1">
    <source>
        <dbReference type="ARBA" id="ARBA00007355"/>
    </source>
</evidence>
<evidence type="ECO:0000256" key="3">
    <source>
        <dbReference type="RuleBase" id="RU363103"/>
    </source>
</evidence>
<dbReference type="CTD" id="55967"/>
<dbReference type="GO" id="GO:0005743">
    <property type="term" value="C:mitochondrial inner membrane"/>
    <property type="evidence" value="ECO:0007669"/>
    <property type="project" value="UniProtKB-SubCell"/>
</dbReference>
<reference evidence="4" key="1">
    <citation type="journal article" date="2014" name="Nature">
        <title>Elephant shark genome provides unique insights into gnathostome evolution.</title>
        <authorList>
            <consortium name="International Elephant Shark Genome Sequencing Consortium"/>
            <person name="Venkatesh B."/>
            <person name="Lee A.P."/>
            <person name="Ravi V."/>
            <person name="Maurya A.K."/>
            <person name="Lian M.M."/>
            <person name="Swann J.B."/>
            <person name="Ohta Y."/>
            <person name="Flajnik M.F."/>
            <person name="Sutoh Y."/>
            <person name="Kasahara M."/>
            <person name="Hoon S."/>
            <person name="Gangu V."/>
            <person name="Roy S.W."/>
            <person name="Irimia M."/>
            <person name="Korzh V."/>
            <person name="Kondrychyn I."/>
            <person name="Lim Z.W."/>
            <person name="Tay B.H."/>
            <person name="Tohari S."/>
            <person name="Kong K.W."/>
            <person name="Ho S."/>
            <person name="Lorente-Galdos B."/>
            <person name="Quilez J."/>
            <person name="Marques-Bonet T."/>
            <person name="Raney B.J."/>
            <person name="Ingham P.W."/>
            <person name="Tay A."/>
            <person name="Hillier L.W."/>
            <person name="Minx P."/>
            <person name="Boehm T."/>
            <person name="Wilson R.K."/>
            <person name="Brenner S."/>
            <person name="Warren W.C."/>
        </authorList>
    </citation>
    <scope>NUCLEOTIDE SEQUENCE</scope>
    <source>
        <tissue evidence="4">Brain</tissue>
    </source>
</reference>
<keyword evidence="3" id="KW-0249">Electron transport</keyword>
<dbReference type="GO" id="GO:0006979">
    <property type="term" value="P:response to oxidative stress"/>
    <property type="evidence" value="ECO:0007669"/>
    <property type="project" value="TreeGrafter"/>
</dbReference>
<name>V9LCW4_CALMI</name>
<proteinExistence type="evidence at transcript level"/>
<dbReference type="RefSeq" id="XP_042191113.1">
    <property type="nucleotide sequence ID" value="XM_042335179.1"/>
</dbReference>
<sequence length="146" mass="17108">MADVLRCVTRALGQVRAHGGLRGSFWQILRVSDLKTGTLVGEDKSGNRYFENQRYFFGRNRWVEYTNEMNGKNTYWDLDGSMVPPEWHRWLHYMTDDAPSVHPPVSRPFIWETHTFNMSGTAGQYVPYSTTRKKIHQWVPPQSSRQ</sequence>
<evidence type="ECO:0000313" key="4">
    <source>
        <dbReference type="EMBL" id="AFP09831.1"/>
    </source>
</evidence>
<comment type="similarity">
    <text evidence="1 3">Belongs to the complex I NDUFA12 subunit family.</text>
</comment>
<dbReference type="PANTHER" id="PTHR12910:SF2">
    <property type="entry name" value="NADH DEHYDROGENASE [UBIQUINONE] 1 ALPHA SUBCOMPLEX SUBUNIT 12"/>
    <property type="match status" value="1"/>
</dbReference>
<keyword evidence="3" id="KW-0813">Transport</keyword>
<keyword evidence="4" id="KW-0830">Ubiquinone</keyword>
<accession>V9LCW4</accession>
<dbReference type="PANTHER" id="PTHR12910">
    <property type="entry name" value="NADH-UBIQUINONE OXIDOREDUCTASE SUBUNIT B17.2"/>
    <property type="match status" value="1"/>
</dbReference>
<keyword evidence="3" id="KW-0999">Mitochondrion inner membrane</keyword>
<dbReference type="AlphaFoldDB" id="V9LCW4"/>
<comment type="function">
    <text evidence="3">Accessory subunit of the mitochondrial membrane respiratory chain NADH dehydrogenase (Complex I), that is believed not to be involved in catalysis. Complex I functions in the transfer of electrons from NADH to the respiratory chain. The immediate electron acceptor for the enzyme is believed to be ubiquinone.</text>
</comment>
<comment type="subunit">
    <text evidence="3">Complex I is composed of 45 different subunits.</text>
</comment>
<dbReference type="Pfam" id="PF05071">
    <property type="entry name" value="NDUFA12"/>
    <property type="match status" value="1"/>
</dbReference>
<protein>
    <recommendedName>
        <fullName evidence="2 3">NADH dehydrogenase [ubiquinone] 1 alpha subcomplex subunit 12</fullName>
    </recommendedName>
</protein>
<evidence type="ECO:0000256" key="2">
    <source>
        <dbReference type="ARBA" id="ARBA00040285"/>
    </source>
</evidence>